<feature type="compositionally biased region" description="Low complexity" evidence="1">
    <location>
        <begin position="53"/>
        <end position="71"/>
    </location>
</feature>
<accession>A0A2I0AQT1</accession>
<dbReference type="Proteomes" id="UP000236161">
    <property type="component" value="Unassembled WGS sequence"/>
</dbReference>
<evidence type="ECO:0000313" key="3">
    <source>
        <dbReference type="Proteomes" id="UP000236161"/>
    </source>
</evidence>
<keyword evidence="3" id="KW-1185">Reference proteome</keyword>
<evidence type="ECO:0000313" key="2">
    <source>
        <dbReference type="EMBL" id="PKA57826.1"/>
    </source>
</evidence>
<organism evidence="2 3">
    <name type="scientific">Apostasia shenzhenica</name>
    <dbReference type="NCBI Taxonomy" id="1088818"/>
    <lineage>
        <taxon>Eukaryota</taxon>
        <taxon>Viridiplantae</taxon>
        <taxon>Streptophyta</taxon>
        <taxon>Embryophyta</taxon>
        <taxon>Tracheophyta</taxon>
        <taxon>Spermatophyta</taxon>
        <taxon>Magnoliopsida</taxon>
        <taxon>Liliopsida</taxon>
        <taxon>Asparagales</taxon>
        <taxon>Orchidaceae</taxon>
        <taxon>Apostasioideae</taxon>
        <taxon>Apostasia</taxon>
    </lineage>
</organism>
<dbReference type="STRING" id="1088818.A0A2I0AQT1"/>
<feature type="region of interest" description="Disordered" evidence="1">
    <location>
        <begin position="208"/>
        <end position="228"/>
    </location>
</feature>
<feature type="region of interest" description="Disordered" evidence="1">
    <location>
        <begin position="271"/>
        <end position="294"/>
    </location>
</feature>
<protein>
    <submittedName>
        <fullName evidence="2">Uncharacterized protein</fullName>
    </submittedName>
</protein>
<gene>
    <name evidence="2" type="ORF">AXF42_Ash015204</name>
</gene>
<feature type="region of interest" description="Disordered" evidence="1">
    <location>
        <begin position="53"/>
        <end position="81"/>
    </location>
</feature>
<dbReference type="AlphaFoldDB" id="A0A2I0AQT1"/>
<dbReference type="PANTHER" id="PTHR34460:SF2">
    <property type="entry name" value="OS04G0405500 PROTEIN"/>
    <property type="match status" value="1"/>
</dbReference>
<reference evidence="2 3" key="1">
    <citation type="journal article" date="2017" name="Nature">
        <title>The Apostasia genome and the evolution of orchids.</title>
        <authorList>
            <person name="Zhang G.Q."/>
            <person name="Liu K.W."/>
            <person name="Li Z."/>
            <person name="Lohaus R."/>
            <person name="Hsiao Y.Y."/>
            <person name="Niu S.C."/>
            <person name="Wang J.Y."/>
            <person name="Lin Y.C."/>
            <person name="Xu Q."/>
            <person name="Chen L.J."/>
            <person name="Yoshida K."/>
            <person name="Fujiwara S."/>
            <person name="Wang Z.W."/>
            <person name="Zhang Y.Q."/>
            <person name="Mitsuda N."/>
            <person name="Wang M."/>
            <person name="Liu G.H."/>
            <person name="Pecoraro L."/>
            <person name="Huang H.X."/>
            <person name="Xiao X.J."/>
            <person name="Lin M."/>
            <person name="Wu X.Y."/>
            <person name="Wu W.L."/>
            <person name="Chen Y.Y."/>
            <person name="Chang S.B."/>
            <person name="Sakamoto S."/>
            <person name="Ohme-Takagi M."/>
            <person name="Yagi M."/>
            <person name="Zeng S.J."/>
            <person name="Shen C.Y."/>
            <person name="Yeh C.M."/>
            <person name="Luo Y.B."/>
            <person name="Tsai W.C."/>
            <person name="Van de Peer Y."/>
            <person name="Liu Z.J."/>
        </authorList>
    </citation>
    <scope>NUCLEOTIDE SEQUENCE [LARGE SCALE GENOMIC DNA]</scope>
    <source>
        <strain evidence="3">cv. Shenzhen</strain>
        <tissue evidence="2">Stem</tissue>
    </source>
</reference>
<dbReference type="EMBL" id="KZ451960">
    <property type="protein sequence ID" value="PKA57826.1"/>
    <property type="molecule type" value="Genomic_DNA"/>
</dbReference>
<proteinExistence type="predicted"/>
<dbReference type="OrthoDB" id="1693686at2759"/>
<name>A0A2I0AQT1_9ASPA</name>
<sequence>MRRRGMVEDMAGEGMQCRDHPYQRNHGGICAFCLQEKLGKLLSSSNSSEPFFSIGPRPLSSSSSSPTSHPSCDLPASASSSTGGLISFLSSKRNRLKKKPACTGAPQYCKAGALLKRSKSVAPRPIGAPALIAESYESPRKKSFWSFLSLSYSTFTSSAATASSASAKRRSTSFVTASSAVAGGNNLDLPKPPEMEEIEKNIGRQEHDHEFSADSAEGDASPSGSQASFSFGRKVARSRSVGCGSRSFSGDFLERISNGFGDCTLRRVESQREAKPKVSIGRDSRGDNDDDEQRLQDPVRCGFIFGGLGMISSSAYWLSSGAAGGEFVASSRLPGTRRAGAPQGRRMSWGWAFASPIMAFRPVSGGGQISVLGSLFGRRRGGG</sequence>
<dbReference type="PANTHER" id="PTHR34460">
    <property type="entry name" value="VITELLOGENIN-LIKE PROTEIN"/>
    <property type="match status" value="1"/>
</dbReference>
<evidence type="ECO:0000256" key="1">
    <source>
        <dbReference type="SAM" id="MobiDB-lite"/>
    </source>
</evidence>